<dbReference type="PROSITE" id="PS51826">
    <property type="entry name" value="PSBD"/>
    <property type="match status" value="2"/>
</dbReference>
<dbReference type="SUPFAM" id="SSF51230">
    <property type="entry name" value="Single hybrid motif"/>
    <property type="match status" value="1"/>
</dbReference>
<evidence type="ECO:0000256" key="2">
    <source>
        <dbReference type="ARBA" id="ARBA00007317"/>
    </source>
</evidence>
<dbReference type="InterPro" id="IPR004167">
    <property type="entry name" value="PSBD"/>
</dbReference>
<feature type="domain" description="Lipoyl-binding" evidence="8">
    <location>
        <begin position="2"/>
        <end position="77"/>
    </location>
</feature>
<feature type="compositionally biased region" description="Basic and acidic residues" evidence="7">
    <location>
        <begin position="190"/>
        <end position="200"/>
    </location>
</feature>
<accession>A0A1M5CLE3</accession>
<dbReference type="OrthoDB" id="9805770at2"/>
<name>A0A1M5CLE3_9CLOT</name>
<dbReference type="EC" id="2.3.1.-" evidence="6"/>
<dbReference type="PANTHER" id="PTHR43178">
    <property type="entry name" value="DIHYDROLIPOAMIDE ACETYLTRANSFERASE COMPONENT OF PYRUVATE DEHYDROGENASE COMPLEX"/>
    <property type="match status" value="1"/>
</dbReference>
<dbReference type="InterPro" id="IPR000089">
    <property type="entry name" value="Biotin_lipoyl"/>
</dbReference>
<dbReference type="Pfam" id="PF00364">
    <property type="entry name" value="Biotin_lipoyl"/>
    <property type="match status" value="1"/>
</dbReference>
<protein>
    <recommendedName>
        <fullName evidence="6">Dihydrolipoamide acetyltransferase component of pyruvate dehydrogenase complex</fullName>
        <ecNumber evidence="6">2.3.1.-</ecNumber>
    </recommendedName>
</protein>
<dbReference type="PROSITE" id="PS50968">
    <property type="entry name" value="BIOTINYL_LIPOYL"/>
    <property type="match status" value="1"/>
</dbReference>
<evidence type="ECO:0000256" key="7">
    <source>
        <dbReference type="SAM" id="MobiDB-lite"/>
    </source>
</evidence>
<gene>
    <name evidence="10" type="ORF">SAMN02745158_04195</name>
</gene>
<evidence type="ECO:0000256" key="4">
    <source>
        <dbReference type="ARBA" id="ARBA00022823"/>
    </source>
</evidence>
<feature type="domain" description="Peripheral subunit-binding (PSBD)" evidence="9">
    <location>
        <begin position="106"/>
        <end position="143"/>
    </location>
</feature>
<sequence length="425" mass="45987">MAEAINMPKLGLQMTSGTITTWYVKEGDLVAKGDPVFAIETDKLSSDVEATSGGTILRILAQPGETVEITKPCCYVGEAGETLDAEAVEEVSEEMPAGGEPAKRVFCTPYGRKLAREYGISVEELKGTGPGGRIVAADVEAWRVSNQGQATHRARKLAQDYQIELPSVPGSGPRGRIQSEDIQRSLAESGRGDKEEETVVKDMSSMRKTIGRRLSESKQTIPHVYFKDEADMTSLMNVRSKFQEAAVGRNGNKLSVNDIVLKAAAVALSEFEELNAQTDGATITYFKHVNLGVAVSVPDGLVVPVIRRADEKSVADISREAYLLAKKARSKKLMPEEITGGTFTISNLGSSGLECFQAIINPPESGILAVGSIRRKPVAVGDEIQIRPMMALTGSFDHRLIDGALAARFMVRVKELLENPLTLFF</sequence>
<evidence type="ECO:0000256" key="1">
    <source>
        <dbReference type="ARBA" id="ARBA00001938"/>
    </source>
</evidence>
<reference evidence="10 11" key="1">
    <citation type="submission" date="2016-11" db="EMBL/GenBank/DDBJ databases">
        <authorList>
            <person name="Jaros S."/>
            <person name="Januszkiewicz K."/>
            <person name="Wedrychowicz H."/>
        </authorList>
    </citation>
    <scope>NUCLEOTIDE SEQUENCE [LARGE SCALE GENOMIC DNA]</scope>
    <source>
        <strain evidence="10 11">DSM 17459</strain>
    </source>
</reference>
<dbReference type="InterPro" id="IPR050743">
    <property type="entry name" value="2-oxoacid_DH_E2_comp"/>
</dbReference>
<organism evidence="10 11">
    <name type="scientific">Lactonifactor longoviformis DSM 17459</name>
    <dbReference type="NCBI Taxonomy" id="1122155"/>
    <lineage>
        <taxon>Bacteria</taxon>
        <taxon>Bacillati</taxon>
        <taxon>Bacillota</taxon>
        <taxon>Clostridia</taxon>
        <taxon>Eubacteriales</taxon>
        <taxon>Clostridiaceae</taxon>
        <taxon>Lactonifactor</taxon>
    </lineage>
</organism>
<dbReference type="SUPFAM" id="SSF52777">
    <property type="entry name" value="CoA-dependent acyltransferases"/>
    <property type="match status" value="1"/>
</dbReference>
<dbReference type="InterPro" id="IPR011053">
    <property type="entry name" value="Single_hybrid_motif"/>
</dbReference>
<keyword evidence="11" id="KW-1185">Reference proteome</keyword>
<evidence type="ECO:0000256" key="6">
    <source>
        <dbReference type="RuleBase" id="RU003423"/>
    </source>
</evidence>
<dbReference type="GO" id="GO:0016407">
    <property type="term" value="F:acetyltransferase activity"/>
    <property type="evidence" value="ECO:0007669"/>
    <property type="project" value="TreeGrafter"/>
</dbReference>
<dbReference type="Gene3D" id="2.40.50.100">
    <property type="match status" value="1"/>
</dbReference>
<dbReference type="Proteomes" id="UP000184245">
    <property type="component" value="Unassembled WGS sequence"/>
</dbReference>
<dbReference type="Gene3D" id="3.30.559.10">
    <property type="entry name" value="Chloramphenicol acetyltransferase-like domain"/>
    <property type="match status" value="1"/>
</dbReference>
<dbReference type="InterPro" id="IPR023213">
    <property type="entry name" value="CAT-like_dom_sf"/>
</dbReference>
<dbReference type="Gene3D" id="4.10.320.10">
    <property type="entry name" value="E3-binding domain"/>
    <property type="match status" value="2"/>
</dbReference>
<comment type="similarity">
    <text evidence="2 6">Belongs to the 2-oxoacid dehydrogenase family.</text>
</comment>
<dbReference type="EMBL" id="FQVI01000042">
    <property type="protein sequence ID" value="SHF55417.1"/>
    <property type="molecule type" value="Genomic_DNA"/>
</dbReference>
<dbReference type="SUPFAM" id="SSF47005">
    <property type="entry name" value="Peripheral subunit-binding domain of 2-oxo acid dehydrogenase complex"/>
    <property type="match status" value="2"/>
</dbReference>
<dbReference type="RefSeq" id="WP_072854716.1">
    <property type="nucleotide sequence ID" value="NZ_FQVI01000042.1"/>
</dbReference>
<dbReference type="Pfam" id="PF00198">
    <property type="entry name" value="2-oxoacid_dh"/>
    <property type="match status" value="1"/>
</dbReference>
<evidence type="ECO:0000256" key="5">
    <source>
        <dbReference type="ARBA" id="ARBA00023315"/>
    </source>
</evidence>
<evidence type="ECO:0000256" key="3">
    <source>
        <dbReference type="ARBA" id="ARBA00022679"/>
    </source>
</evidence>
<keyword evidence="4 6" id="KW-0450">Lipoyl</keyword>
<dbReference type="InterPro" id="IPR001078">
    <property type="entry name" value="2-oxoacid_DH_actylTfrase"/>
</dbReference>
<dbReference type="CDD" id="cd06849">
    <property type="entry name" value="lipoyl_domain"/>
    <property type="match status" value="1"/>
</dbReference>
<comment type="cofactor">
    <cofactor evidence="1 6">
        <name>(R)-lipoate</name>
        <dbReference type="ChEBI" id="CHEBI:83088"/>
    </cofactor>
</comment>
<dbReference type="PANTHER" id="PTHR43178:SF5">
    <property type="entry name" value="LIPOAMIDE ACYLTRANSFERASE COMPONENT OF BRANCHED-CHAIN ALPHA-KETO ACID DEHYDROGENASE COMPLEX, MITOCHONDRIAL"/>
    <property type="match status" value="1"/>
</dbReference>
<dbReference type="Pfam" id="PF02817">
    <property type="entry name" value="E3_binding"/>
    <property type="match status" value="2"/>
</dbReference>
<dbReference type="GO" id="GO:0031405">
    <property type="term" value="F:lipoic acid binding"/>
    <property type="evidence" value="ECO:0007669"/>
    <property type="project" value="TreeGrafter"/>
</dbReference>
<evidence type="ECO:0000313" key="11">
    <source>
        <dbReference type="Proteomes" id="UP000184245"/>
    </source>
</evidence>
<dbReference type="InterPro" id="IPR036625">
    <property type="entry name" value="E3-bd_dom_sf"/>
</dbReference>
<evidence type="ECO:0000259" key="8">
    <source>
        <dbReference type="PROSITE" id="PS50968"/>
    </source>
</evidence>
<dbReference type="AlphaFoldDB" id="A0A1M5CLE3"/>
<feature type="domain" description="Peripheral subunit-binding (PSBD)" evidence="9">
    <location>
        <begin position="149"/>
        <end position="186"/>
    </location>
</feature>
<keyword evidence="10" id="KW-0670">Pyruvate</keyword>
<dbReference type="STRING" id="1122155.SAMN02745158_04195"/>
<proteinExistence type="inferred from homology"/>
<dbReference type="FunFam" id="3.30.559.10:FF:000007">
    <property type="entry name" value="Dihydrolipoamide acetyltransferase component of pyruvate dehydrogenase complex"/>
    <property type="match status" value="1"/>
</dbReference>
<evidence type="ECO:0000259" key="9">
    <source>
        <dbReference type="PROSITE" id="PS51826"/>
    </source>
</evidence>
<dbReference type="GO" id="GO:0005737">
    <property type="term" value="C:cytoplasm"/>
    <property type="evidence" value="ECO:0007669"/>
    <property type="project" value="TreeGrafter"/>
</dbReference>
<evidence type="ECO:0000313" key="10">
    <source>
        <dbReference type="EMBL" id="SHF55417.1"/>
    </source>
</evidence>
<keyword evidence="5 6" id="KW-0012">Acyltransferase</keyword>
<feature type="region of interest" description="Disordered" evidence="7">
    <location>
        <begin position="184"/>
        <end position="206"/>
    </location>
</feature>
<keyword evidence="3 6" id="KW-0808">Transferase</keyword>